<gene>
    <name evidence="3" type="ORF">BJ085DRAFT_24174</name>
</gene>
<dbReference type="EMBL" id="ML002798">
    <property type="protein sequence ID" value="RKP35743.1"/>
    <property type="molecule type" value="Genomic_DNA"/>
</dbReference>
<keyword evidence="4" id="KW-1185">Reference proteome</keyword>
<dbReference type="AlphaFoldDB" id="A0A4P9ZQP9"/>
<reference evidence="4" key="1">
    <citation type="journal article" date="2018" name="Nat. Microbiol.">
        <title>Leveraging single-cell genomics to expand the fungal tree of life.</title>
        <authorList>
            <person name="Ahrendt S.R."/>
            <person name="Quandt C.A."/>
            <person name="Ciobanu D."/>
            <person name="Clum A."/>
            <person name="Salamov A."/>
            <person name="Andreopoulos B."/>
            <person name="Cheng J.F."/>
            <person name="Woyke T."/>
            <person name="Pelin A."/>
            <person name="Henrissat B."/>
            <person name="Reynolds N.K."/>
            <person name="Benny G.L."/>
            <person name="Smith M.E."/>
            <person name="James T.Y."/>
            <person name="Grigoriev I.V."/>
        </authorList>
    </citation>
    <scope>NUCLEOTIDE SEQUENCE [LARGE SCALE GENOMIC DNA]</scope>
    <source>
        <strain evidence="4">RSA 468</strain>
    </source>
</reference>
<dbReference type="PANTHER" id="PTHR33643">
    <property type="entry name" value="UREASE ACCESSORY PROTEIN D"/>
    <property type="match status" value="1"/>
</dbReference>
<comment type="similarity">
    <text evidence="1">Belongs to the UreD family.</text>
</comment>
<dbReference type="GO" id="GO:0016151">
    <property type="term" value="F:nickel cation binding"/>
    <property type="evidence" value="ECO:0007669"/>
    <property type="project" value="InterPro"/>
</dbReference>
<feature type="non-terminal residue" evidence="3">
    <location>
        <position position="181"/>
    </location>
</feature>
<dbReference type="InterPro" id="IPR002669">
    <property type="entry name" value="UreD"/>
</dbReference>
<protein>
    <submittedName>
        <fullName evidence="3">UreD urease accessory protein-domain-containing protein</fullName>
    </submittedName>
</protein>
<evidence type="ECO:0000313" key="4">
    <source>
        <dbReference type="Proteomes" id="UP000268162"/>
    </source>
</evidence>
<dbReference type="STRING" id="215637.A0A4P9ZQP9"/>
<name>A0A4P9ZQP9_9FUNG</name>
<proteinExistence type="inferred from homology"/>
<dbReference type="PANTHER" id="PTHR33643:SF1">
    <property type="entry name" value="UREASE ACCESSORY PROTEIN D"/>
    <property type="match status" value="1"/>
</dbReference>
<evidence type="ECO:0000313" key="3">
    <source>
        <dbReference type="EMBL" id="RKP35743.1"/>
    </source>
</evidence>
<organism evidence="3 4">
    <name type="scientific">Dimargaris cristalligena</name>
    <dbReference type="NCBI Taxonomy" id="215637"/>
    <lineage>
        <taxon>Eukaryota</taxon>
        <taxon>Fungi</taxon>
        <taxon>Fungi incertae sedis</taxon>
        <taxon>Zoopagomycota</taxon>
        <taxon>Kickxellomycotina</taxon>
        <taxon>Dimargaritomycetes</taxon>
        <taxon>Dimargaritales</taxon>
        <taxon>Dimargaritaceae</taxon>
        <taxon>Dimargaris</taxon>
    </lineage>
</organism>
<accession>A0A4P9ZQP9</accession>
<evidence type="ECO:0000256" key="1">
    <source>
        <dbReference type="ARBA" id="ARBA00007177"/>
    </source>
</evidence>
<dbReference type="Proteomes" id="UP000268162">
    <property type="component" value="Unassembled WGS sequence"/>
</dbReference>
<evidence type="ECO:0000256" key="2">
    <source>
        <dbReference type="ARBA" id="ARBA00023186"/>
    </source>
</evidence>
<sequence>MIPLQEPGQGHIHCGLVAGQPTLFQCSGKYPLKLVAPRTIASSAAAAVYILTYGGGIVHGDRINLSVQVDPGAVLTLLTQGSTKVFRNRDGEALQPEVPPELSYSLNQLTATVAPGGCLVCLPSPVTCFKESRYLQNQRIELQDATSGLVLLDWMTSGRHSCGESWQFDLYNSTNTIYLGG</sequence>
<keyword evidence="2" id="KW-0143">Chaperone</keyword>
<dbReference type="Pfam" id="PF01774">
    <property type="entry name" value="UreD"/>
    <property type="match status" value="1"/>
</dbReference>